<evidence type="ECO:0000256" key="5">
    <source>
        <dbReference type="ARBA" id="ARBA00022771"/>
    </source>
</evidence>
<dbReference type="SMART" id="SM00349">
    <property type="entry name" value="KRAB"/>
    <property type="match status" value="1"/>
</dbReference>
<dbReference type="PROSITE" id="PS50805">
    <property type="entry name" value="KRAB"/>
    <property type="match status" value="1"/>
</dbReference>
<dbReference type="Pfam" id="PF01352">
    <property type="entry name" value="KRAB"/>
    <property type="match status" value="1"/>
</dbReference>
<evidence type="ECO:0000256" key="3">
    <source>
        <dbReference type="ARBA" id="ARBA00022723"/>
    </source>
</evidence>
<keyword evidence="7" id="KW-0805">Transcription regulation</keyword>
<dbReference type="Gene3D" id="6.10.140.140">
    <property type="match status" value="1"/>
</dbReference>
<feature type="domain" description="C2H2-type" evidence="12">
    <location>
        <begin position="511"/>
        <end position="538"/>
    </location>
</feature>
<evidence type="ECO:0000313" key="16">
    <source>
        <dbReference type="RefSeq" id="XP_025030891.1"/>
    </source>
</evidence>
<dbReference type="RefSeq" id="XP_025030892.1">
    <property type="nucleotide sequence ID" value="XM_025175124.1"/>
</dbReference>
<dbReference type="FunFam" id="3.30.160.60:FF:000478">
    <property type="entry name" value="Zinc finger protein 133"/>
    <property type="match status" value="1"/>
</dbReference>
<dbReference type="CDD" id="cd07936">
    <property type="entry name" value="SCAN"/>
    <property type="match status" value="1"/>
</dbReference>
<dbReference type="Gene3D" id="1.10.4020.10">
    <property type="entry name" value="DNA breaking-rejoining enzymes"/>
    <property type="match status" value="1"/>
</dbReference>
<keyword evidence="8" id="KW-0238">DNA-binding</keyword>
<evidence type="ECO:0000259" key="14">
    <source>
        <dbReference type="PROSITE" id="PS50805"/>
    </source>
</evidence>
<feature type="domain" description="C2H2-type" evidence="12">
    <location>
        <begin position="539"/>
        <end position="566"/>
    </location>
</feature>
<feature type="domain" description="C2H2-type" evidence="12">
    <location>
        <begin position="595"/>
        <end position="622"/>
    </location>
</feature>
<keyword evidence="6" id="KW-0862">Zinc</keyword>
<comment type="similarity">
    <text evidence="2">Belongs to the krueppel C2H2-type zinc-finger protein family.</text>
</comment>
<dbReference type="FunFam" id="3.30.160.60:FF:002090">
    <property type="entry name" value="Zinc finger protein 473"/>
    <property type="match status" value="1"/>
</dbReference>
<comment type="subcellular location">
    <subcellularLocation>
        <location evidence="1">Nucleus</location>
    </subcellularLocation>
</comment>
<evidence type="ECO:0000256" key="6">
    <source>
        <dbReference type="ARBA" id="ARBA00022833"/>
    </source>
</evidence>
<organism evidence="15 16">
    <name type="scientific">Python bivittatus</name>
    <name type="common">Burmese python</name>
    <name type="synonym">Python molurus bivittatus</name>
    <dbReference type="NCBI Taxonomy" id="176946"/>
    <lineage>
        <taxon>Eukaryota</taxon>
        <taxon>Metazoa</taxon>
        <taxon>Chordata</taxon>
        <taxon>Craniata</taxon>
        <taxon>Vertebrata</taxon>
        <taxon>Euteleostomi</taxon>
        <taxon>Lepidosauria</taxon>
        <taxon>Squamata</taxon>
        <taxon>Bifurcata</taxon>
        <taxon>Unidentata</taxon>
        <taxon>Episquamata</taxon>
        <taxon>Toxicofera</taxon>
        <taxon>Serpentes</taxon>
        <taxon>Henophidia</taxon>
        <taxon>Pythonidae</taxon>
        <taxon>Python</taxon>
    </lineage>
</organism>
<dbReference type="SUPFAM" id="SSF57667">
    <property type="entry name" value="beta-beta-alpha zinc fingers"/>
    <property type="match status" value="5"/>
</dbReference>
<evidence type="ECO:0000256" key="9">
    <source>
        <dbReference type="ARBA" id="ARBA00023163"/>
    </source>
</evidence>
<evidence type="ECO:0000259" key="13">
    <source>
        <dbReference type="PROSITE" id="PS50804"/>
    </source>
</evidence>
<feature type="domain" description="C2H2-type" evidence="12">
    <location>
        <begin position="455"/>
        <end position="482"/>
    </location>
</feature>
<dbReference type="GO" id="GO:0000977">
    <property type="term" value="F:RNA polymerase II transcription regulatory region sequence-specific DNA binding"/>
    <property type="evidence" value="ECO:0007669"/>
    <property type="project" value="TreeGrafter"/>
</dbReference>
<dbReference type="RefSeq" id="XP_025030891.1">
    <property type="nucleotide sequence ID" value="XM_025175123.1"/>
</dbReference>
<dbReference type="FunFam" id="3.30.160.60:FF:001532">
    <property type="entry name" value="Zinc finger protein 483"/>
    <property type="match status" value="1"/>
</dbReference>
<keyword evidence="9" id="KW-0804">Transcription</keyword>
<dbReference type="GO" id="GO:0005634">
    <property type="term" value="C:nucleus"/>
    <property type="evidence" value="ECO:0007669"/>
    <property type="project" value="UniProtKB-SubCell"/>
</dbReference>
<dbReference type="SUPFAM" id="SSF47353">
    <property type="entry name" value="Retrovirus capsid dimerization domain-like"/>
    <property type="match status" value="1"/>
</dbReference>
<dbReference type="Proteomes" id="UP000695026">
    <property type="component" value="Unplaced"/>
</dbReference>
<protein>
    <submittedName>
        <fullName evidence="16">Zinc finger protein 253-like isoform X2</fullName>
    </submittedName>
    <submittedName>
        <fullName evidence="17">Zinc finger protein 253-like isoform X3</fullName>
    </submittedName>
</protein>
<feature type="domain" description="SCAN box" evidence="13">
    <location>
        <begin position="86"/>
        <end position="161"/>
    </location>
</feature>
<sequence>MSQGSSSCHPSPINARCFADRENPLDLIKVVFKHRGKTDSQYTARKGEGRGPSVTLNEITGKIMERTYQNILERETTNWVLQTHSFKEFCYQEADGPRELCNQLHRVYCQWLKSEKHTKAQMLDLLVLDQFLAILPPEIESWVRECGAETSSQAVALAEGFLLSQAEEKKLQAQQPFMKVAIEHSNPYPPQELVFGELSQEKPSQDPSSENETAVMLPVETSLLCGGTETVVVFPTQDPITFEDVAVLFSEGEWALLNFDQKSLYKEVMLENARNVISLGDGRETENDKKQAVEPSKTVKTEMRGEIFGNQWEPQGPKGNQLNREVEKSLTFPYACREHEKRYNWNLPLTLHQDFDIGDVFPTQKDHQEKGGCLGCGNIFRNGTDLCECCGMHIKERQYECREHEKRYNGNFPPIVHQDFDTGDKKYKCMECGKSFSKNSNLTAHKKTHTLEKPYKCMECGKSFRRNNNLTSHKRIHSGEKPYKCMECGKSFRKNSHLTSHKTIHTGLKPYKCMECGKSFSMNSYLSSHKRIHTGEKPYKCTECGKSFNGLTSFTTHKRLHSGEKPYKCMECGKSCNTSSDLTYHKRIHSGEKPYKCMECGKTFRISSSLTCHRRIHTGEKPYQCPECGKCFIMSSSLTCHRRTHTGEKPYKCLECGKSFSQNGHLTSHKKIHTGEKAYSNI</sequence>
<dbReference type="InterPro" id="IPR038269">
    <property type="entry name" value="SCAN_sf"/>
</dbReference>
<dbReference type="PANTHER" id="PTHR24381">
    <property type="entry name" value="ZINC FINGER PROTEIN"/>
    <property type="match status" value="1"/>
</dbReference>
<dbReference type="CDD" id="cd07765">
    <property type="entry name" value="KRAB_A-box"/>
    <property type="match status" value="1"/>
</dbReference>
<evidence type="ECO:0000256" key="8">
    <source>
        <dbReference type="ARBA" id="ARBA00023125"/>
    </source>
</evidence>
<dbReference type="FunFam" id="3.30.160.60:FF:001343">
    <property type="entry name" value="Zinc finger protein 568"/>
    <property type="match status" value="1"/>
</dbReference>
<dbReference type="InterPro" id="IPR013087">
    <property type="entry name" value="Znf_C2H2_type"/>
</dbReference>
<dbReference type="PANTHER" id="PTHR24381:SF455">
    <property type="entry name" value="RB-ASSOCIATED KRAB ZINC FINGER PROTEIN-RELATED"/>
    <property type="match status" value="1"/>
</dbReference>
<dbReference type="GO" id="GO:0000981">
    <property type="term" value="F:DNA-binding transcription factor activity, RNA polymerase II-specific"/>
    <property type="evidence" value="ECO:0007669"/>
    <property type="project" value="TreeGrafter"/>
</dbReference>
<dbReference type="SUPFAM" id="SSF109640">
    <property type="entry name" value="KRAB domain (Kruppel-associated box)"/>
    <property type="match status" value="1"/>
</dbReference>
<feature type="domain" description="C2H2-type" evidence="12">
    <location>
        <begin position="567"/>
        <end position="594"/>
    </location>
</feature>
<dbReference type="GeneID" id="103055335"/>
<proteinExistence type="inferred from homology"/>
<dbReference type="InterPro" id="IPR036236">
    <property type="entry name" value="Znf_C2H2_sf"/>
</dbReference>
<evidence type="ECO:0000259" key="12">
    <source>
        <dbReference type="PROSITE" id="PS50157"/>
    </source>
</evidence>
<keyword evidence="5 11" id="KW-0863">Zinc-finger</keyword>
<keyword evidence="4" id="KW-0677">Repeat</keyword>
<dbReference type="FunFam" id="1.10.4020.10:FF:000005">
    <property type="entry name" value="Uncharacterized protein"/>
    <property type="match status" value="1"/>
</dbReference>
<feature type="domain" description="C2H2-type" evidence="12">
    <location>
        <begin position="483"/>
        <end position="510"/>
    </location>
</feature>
<evidence type="ECO:0000256" key="1">
    <source>
        <dbReference type="ARBA" id="ARBA00004123"/>
    </source>
</evidence>
<feature type="domain" description="C2H2-type" evidence="12">
    <location>
        <begin position="651"/>
        <end position="678"/>
    </location>
</feature>
<evidence type="ECO:0000313" key="17">
    <source>
        <dbReference type="RefSeq" id="XP_025030892.1"/>
    </source>
</evidence>
<feature type="domain" description="KRAB" evidence="14">
    <location>
        <begin position="240"/>
        <end position="320"/>
    </location>
</feature>
<feature type="domain" description="C2H2-type" evidence="12">
    <location>
        <begin position="427"/>
        <end position="454"/>
    </location>
</feature>
<evidence type="ECO:0000256" key="11">
    <source>
        <dbReference type="PROSITE-ProRule" id="PRU00042"/>
    </source>
</evidence>
<feature type="domain" description="C2H2-type" evidence="12">
    <location>
        <begin position="623"/>
        <end position="650"/>
    </location>
</feature>
<dbReference type="Pfam" id="PF13912">
    <property type="entry name" value="zf-C2H2_6"/>
    <property type="match status" value="1"/>
</dbReference>
<reference evidence="16 17" key="1">
    <citation type="submission" date="2025-04" db="UniProtKB">
        <authorList>
            <consortium name="RefSeq"/>
        </authorList>
    </citation>
    <scope>IDENTIFICATION</scope>
    <source>
        <tissue evidence="16 17">Liver</tissue>
    </source>
</reference>
<gene>
    <name evidence="16 17" type="primary">LOC103055335</name>
</gene>
<dbReference type="PROSITE" id="PS00028">
    <property type="entry name" value="ZINC_FINGER_C2H2_1"/>
    <property type="match status" value="9"/>
</dbReference>
<dbReference type="SMART" id="SM00431">
    <property type="entry name" value="SCAN"/>
    <property type="match status" value="1"/>
</dbReference>
<dbReference type="GO" id="GO:0008270">
    <property type="term" value="F:zinc ion binding"/>
    <property type="evidence" value="ECO:0007669"/>
    <property type="project" value="UniProtKB-KW"/>
</dbReference>
<dbReference type="SMART" id="SM00355">
    <property type="entry name" value="ZnF_C2H2"/>
    <property type="match status" value="9"/>
</dbReference>
<evidence type="ECO:0000313" key="15">
    <source>
        <dbReference type="Proteomes" id="UP000695026"/>
    </source>
</evidence>
<dbReference type="FunFam" id="3.30.160.60:FF:002063">
    <property type="entry name" value="RB associated KRAB zinc finger"/>
    <property type="match status" value="1"/>
</dbReference>
<accession>A0A9F5N088</accession>
<evidence type="ECO:0000256" key="10">
    <source>
        <dbReference type="ARBA" id="ARBA00023242"/>
    </source>
</evidence>
<keyword evidence="15" id="KW-1185">Reference proteome</keyword>
<dbReference type="PROSITE" id="PS50157">
    <property type="entry name" value="ZINC_FINGER_C2H2_2"/>
    <property type="match status" value="9"/>
</dbReference>
<evidence type="ECO:0000256" key="4">
    <source>
        <dbReference type="ARBA" id="ARBA00022737"/>
    </source>
</evidence>
<dbReference type="PROSITE" id="PS50804">
    <property type="entry name" value="SCAN_BOX"/>
    <property type="match status" value="1"/>
</dbReference>
<dbReference type="Pfam" id="PF00096">
    <property type="entry name" value="zf-C2H2"/>
    <property type="match status" value="8"/>
</dbReference>
<dbReference type="FunFam" id="3.30.160.60:FF:002343">
    <property type="entry name" value="Zinc finger protein 33A"/>
    <property type="match status" value="3"/>
</dbReference>
<evidence type="ECO:0000256" key="7">
    <source>
        <dbReference type="ARBA" id="ARBA00023015"/>
    </source>
</evidence>
<dbReference type="FunFam" id="3.30.160.60:FF:002074">
    <property type="entry name" value="Zinc finger protein 841"/>
    <property type="match status" value="1"/>
</dbReference>
<dbReference type="InterPro" id="IPR036051">
    <property type="entry name" value="KRAB_dom_sf"/>
</dbReference>
<name>A0A9F5N088_PYTBI</name>
<keyword evidence="3" id="KW-0479">Metal-binding</keyword>
<evidence type="ECO:0000256" key="2">
    <source>
        <dbReference type="ARBA" id="ARBA00006991"/>
    </source>
</evidence>
<dbReference type="Gene3D" id="3.30.160.60">
    <property type="entry name" value="Classic Zinc Finger"/>
    <property type="match status" value="9"/>
</dbReference>
<dbReference type="Pfam" id="PF02023">
    <property type="entry name" value="SCAN"/>
    <property type="match status" value="1"/>
</dbReference>
<dbReference type="InterPro" id="IPR003309">
    <property type="entry name" value="SCAN_dom"/>
</dbReference>
<dbReference type="AlphaFoldDB" id="A0A9F5N088"/>
<dbReference type="InterPro" id="IPR001909">
    <property type="entry name" value="KRAB"/>
</dbReference>
<keyword evidence="10" id="KW-0539">Nucleus</keyword>